<dbReference type="RefSeq" id="WP_145450585.1">
    <property type="nucleotide sequence ID" value="NZ_CP037421.1"/>
</dbReference>
<evidence type="ECO:0000313" key="2">
    <source>
        <dbReference type="Proteomes" id="UP000315647"/>
    </source>
</evidence>
<reference evidence="1 2" key="1">
    <citation type="submission" date="2019-03" db="EMBL/GenBank/DDBJ databases">
        <title>Deep-cultivation of Planctomycetes and their phenomic and genomic characterization uncovers novel biology.</title>
        <authorList>
            <person name="Wiegand S."/>
            <person name="Jogler M."/>
            <person name="Boedeker C."/>
            <person name="Pinto D."/>
            <person name="Vollmers J."/>
            <person name="Rivas-Marin E."/>
            <person name="Kohn T."/>
            <person name="Peeters S.H."/>
            <person name="Heuer A."/>
            <person name="Rast P."/>
            <person name="Oberbeckmann S."/>
            <person name="Bunk B."/>
            <person name="Jeske O."/>
            <person name="Meyerdierks A."/>
            <person name="Storesund J.E."/>
            <person name="Kallscheuer N."/>
            <person name="Luecker S."/>
            <person name="Lage O.M."/>
            <person name="Pohl T."/>
            <person name="Merkel B.J."/>
            <person name="Hornburger P."/>
            <person name="Mueller R.-W."/>
            <person name="Bruemmer F."/>
            <person name="Labrenz M."/>
            <person name="Spormann A.M."/>
            <person name="Op den Camp H."/>
            <person name="Overmann J."/>
            <person name="Amann R."/>
            <person name="Jetten M.S.M."/>
            <person name="Mascher T."/>
            <person name="Medema M.H."/>
            <person name="Devos D.P."/>
            <person name="Kaster A.-K."/>
            <person name="Ovreas L."/>
            <person name="Rohde M."/>
            <person name="Galperin M.Y."/>
            <person name="Jogler C."/>
        </authorList>
    </citation>
    <scope>NUCLEOTIDE SEQUENCE [LARGE SCALE GENOMIC DNA]</scope>
    <source>
        <strain evidence="1 2">Enr10</strain>
    </source>
</reference>
<name>A0A517Q8B0_9PLAN</name>
<proteinExistence type="predicted"/>
<dbReference type="AlphaFoldDB" id="A0A517Q8B0"/>
<keyword evidence="2" id="KW-1185">Reference proteome</keyword>
<dbReference type="Proteomes" id="UP000315647">
    <property type="component" value="Chromosome"/>
</dbReference>
<evidence type="ECO:0000313" key="1">
    <source>
        <dbReference type="EMBL" id="QDT27868.1"/>
    </source>
</evidence>
<accession>A0A517Q8B0</accession>
<protein>
    <submittedName>
        <fullName evidence="1">Uncharacterized protein</fullName>
    </submittedName>
</protein>
<organism evidence="1 2">
    <name type="scientific">Gimesia panareensis</name>
    <dbReference type="NCBI Taxonomy" id="2527978"/>
    <lineage>
        <taxon>Bacteria</taxon>
        <taxon>Pseudomonadati</taxon>
        <taxon>Planctomycetota</taxon>
        <taxon>Planctomycetia</taxon>
        <taxon>Planctomycetales</taxon>
        <taxon>Planctomycetaceae</taxon>
        <taxon>Gimesia</taxon>
    </lineage>
</organism>
<sequence length="452" mass="52099">MRIVWHPEVHRLFGEQLSFIFLKPHHFRNHIPPRIIEVLDDLQLKGFHYYHVFGSVDIVIRIWARHEKRDAVLEALGEIQDLVVITVFTCTDPPFFLWWDGYQQRLSPGVIQSFSRDDLKNAQTDEGLATAEAKDSIVTRLQNANLLFTKRLRTQENGQIKFFVSVSVRGGSSKEAVIGQLERAFREYNELEDSSIYTSTGGNYLLKATTSVYEVIGKFVLSIPDFISPADCTTETHLVASTTGDYSDFVDFEQTEPALLRMCGLWKFSENSVRELPENQQRALGEVYAAIENSQIISIDKREIIKKIIQAVLENDHELLREKTTFLFALESHLFQFTARTMSELYGKDWMKSDFQRLKDATKIPNDFSQNTWTFKDSLSLLGKVDSEKKNAISSLLNEKWITILEGAHEMRNRVGHGKPLQEWPTLLQDLLEIIPVYYKIRNTVLSEDSKK</sequence>
<gene>
    <name evidence="1" type="ORF">Enr10x_32030</name>
</gene>
<dbReference type="EMBL" id="CP037421">
    <property type="protein sequence ID" value="QDT27868.1"/>
    <property type="molecule type" value="Genomic_DNA"/>
</dbReference>